<comment type="caution">
    <text evidence="1">The sequence shown here is derived from an EMBL/GenBank/DDBJ whole genome shotgun (WGS) entry which is preliminary data.</text>
</comment>
<evidence type="ECO:0000313" key="2">
    <source>
        <dbReference type="Proteomes" id="UP001593940"/>
    </source>
</evidence>
<sequence>MTHQKIAVSEIRRWMNTICDALEMRGISQIDVEQEGYWDVFYEEAYDFSRQPEPQVGSLSDDIADLRKEMEAFHSDDIGMVVDHACHHLQGIVKYLSVISAGPVVSASDRSKGGAHG</sequence>
<evidence type="ECO:0000313" key="1">
    <source>
        <dbReference type="EMBL" id="MFC1455939.1"/>
    </source>
</evidence>
<accession>A0ABV6Y3S6</accession>
<reference evidence="1 2" key="1">
    <citation type="submission" date="2024-09" db="EMBL/GenBank/DDBJ databases">
        <title>Nodulacao em especies de Leguminosae Basais da Amazonia e Caracterizacao dos Rizobios e Bacterias Associadas aos Nodulos.</title>
        <authorList>
            <person name="Jambeiro I.C.A."/>
            <person name="Lopes I.S."/>
            <person name="Aguiar E.R.G.R."/>
            <person name="Santos A.F.J."/>
            <person name="Dos Santos J.M.F."/>
            <person name="Gross E."/>
        </authorList>
    </citation>
    <scope>NUCLEOTIDE SEQUENCE [LARGE SCALE GENOMIC DNA]</scope>
    <source>
        <strain evidence="1 2">BRUESC1165</strain>
    </source>
</reference>
<proteinExistence type="predicted"/>
<gene>
    <name evidence="1" type="ORF">ACETIH_04195</name>
</gene>
<organism evidence="1 2">
    <name type="scientific">Microvirga arabica</name>
    <dbReference type="NCBI Taxonomy" id="1128671"/>
    <lineage>
        <taxon>Bacteria</taxon>
        <taxon>Pseudomonadati</taxon>
        <taxon>Pseudomonadota</taxon>
        <taxon>Alphaproteobacteria</taxon>
        <taxon>Hyphomicrobiales</taxon>
        <taxon>Methylobacteriaceae</taxon>
        <taxon>Microvirga</taxon>
    </lineage>
</organism>
<dbReference type="RefSeq" id="WP_377028910.1">
    <property type="nucleotide sequence ID" value="NZ_JBHOMY010000010.1"/>
</dbReference>
<name>A0ABV6Y3S6_9HYPH</name>
<keyword evidence="2" id="KW-1185">Reference proteome</keyword>
<dbReference type="Proteomes" id="UP001593940">
    <property type="component" value="Unassembled WGS sequence"/>
</dbReference>
<dbReference type="EMBL" id="JBHOMY010000010">
    <property type="protein sequence ID" value="MFC1455939.1"/>
    <property type="molecule type" value="Genomic_DNA"/>
</dbReference>
<protein>
    <submittedName>
        <fullName evidence="1">Uncharacterized protein</fullName>
    </submittedName>
</protein>